<evidence type="ECO:0000313" key="2">
    <source>
        <dbReference type="Proteomes" id="UP001060215"/>
    </source>
</evidence>
<dbReference type="Proteomes" id="UP001060215">
    <property type="component" value="Chromosome 5"/>
</dbReference>
<reference evidence="1 2" key="1">
    <citation type="journal article" date="2022" name="Plant J.">
        <title>Chromosome-level genome of Camellia lanceoleosa provides a valuable resource for understanding genome evolution and self-incompatibility.</title>
        <authorList>
            <person name="Gong W."/>
            <person name="Xiao S."/>
            <person name="Wang L."/>
            <person name="Liao Z."/>
            <person name="Chang Y."/>
            <person name="Mo W."/>
            <person name="Hu G."/>
            <person name="Li W."/>
            <person name="Zhao G."/>
            <person name="Zhu H."/>
            <person name="Hu X."/>
            <person name="Ji K."/>
            <person name="Xiang X."/>
            <person name="Song Q."/>
            <person name="Yuan D."/>
            <person name="Jin S."/>
            <person name="Zhang L."/>
        </authorList>
    </citation>
    <scope>NUCLEOTIDE SEQUENCE [LARGE SCALE GENOMIC DNA]</scope>
    <source>
        <strain evidence="1">SQ_2022a</strain>
    </source>
</reference>
<comment type="caution">
    <text evidence="1">The sequence shown here is derived from an EMBL/GenBank/DDBJ whole genome shotgun (WGS) entry which is preliminary data.</text>
</comment>
<proteinExistence type="predicted"/>
<keyword evidence="2" id="KW-1185">Reference proteome</keyword>
<name>A0ACC0HBL7_9ERIC</name>
<protein>
    <submittedName>
        <fullName evidence="1">Uncharacterized protein</fullName>
    </submittedName>
</protein>
<dbReference type="EMBL" id="CM045762">
    <property type="protein sequence ID" value="KAI8009281.1"/>
    <property type="molecule type" value="Genomic_DNA"/>
</dbReference>
<gene>
    <name evidence="1" type="ORF">LOK49_LG06G01719</name>
</gene>
<sequence>MRDGDEKNKERVDEQKNKERVDEGELKMLDTKEGGKEERVIVTRPLNMEDMRRPRSMCNNLVEKCQSFSKEICFWC</sequence>
<organism evidence="1 2">
    <name type="scientific">Camellia lanceoleosa</name>
    <dbReference type="NCBI Taxonomy" id="1840588"/>
    <lineage>
        <taxon>Eukaryota</taxon>
        <taxon>Viridiplantae</taxon>
        <taxon>Streptophyta</taxon>
        <taxon>Embryophyta</taxon>
        <taxon>Tracheophyta</taxon>
        <taxon>Spermatophyta</taxon>
        <taxon>Magnoliopsida</taxon>
        <taxon>eudicotyledons</taxon>
        <taxon>Gunneridae</taxon>
        <taxon>Pentapetalae</taxon>
        <taxon>asterids</taxon>
        <taxon>Ericales</taxon>
        <taxon>Theaceae</taxon>
        <taxon>Camellia</taxon>
    </lineage>
</organism>
<accession>A0ACC0HBL7</accession>
<evidence type="ECO:0000313" key="1">
    <source>
        <dbReference type="EMBL" id="KAI8009281.1"/>
    </source>
</evidence>